<name>A0A3R8TV96_9BURK</name>
<keyword evidence="2" id="KW-1185">Reference proteome</keyword>
<dbReference type="InterPro" id="IPR016035">
    <property type="entry name" value="Acyl_Trfase/lysoPLipase"/>
</dbReference>
<dbReference type="OrthoDB" id="8586159at2"/>
<dbReference type="AlphaFoldDB" id="A0A3R8TV96"/>
<dbReference type="RefSeq" id="WP_125242108.1">
    <property type="nucleotide sequence ID" value="NZ_RSED01000003.1"/>
</dbReference>
<dbReference type="EMBL" id="RSED01000003">
    <property type="protein sequence ID" value="RRS05540.1"/>
    <property type="molecule type" value="Genomic_DNA"/>
</dbReference>
<dbReference type="SUPFAM" id="SSF52151">
    <property type="entry name" value="FabD/lysophospholipase-like"/>
    <property type="match status" value="1"/>
</dbReference>
<proteinExistence type="predicted"/>
<reference evidence="1 2" key="1">
    <citation type="submission" date="2018-12" db="EMBL/GenBank/DDBJ databases">
        <title>The whole draft genome of Aquabacterium sp. SJQ9.</title>
        <authorList>
            <person name="Sun L."/>
            <person name="Gao X."/>
            <person name="Chen W."/>
            <person name="Huang K."/>
        </authorList>
    </citation>
    <scope>NUCLEOTIDE SEQUENCE [LARGE SCALE GENOMIC DNA]</scope>
    <source>
        <strain evidence="1 2">SJQ9</strain>
    </source>
</reference>
<evidence type="ECO:0000313" key="2">
    <source>
        <dbReference type="Proteomes" id="UP000269265"/>
    </source>
</evidence>
<accession>A0A3R8TV96</accession>
<sequence>MQALHIHAGPRALAHLRQQGLTPADVRLVPAAAGGPKGLILTHLDRHLFGKWLPQADANHRLDLVGASIGAWRMAAALLPNPAEAFERLASVYISQRYDPEPGRKMPSPQRVSSDFAKALDSFFSASLQGMLAHPRWRLHMVTSRGLGLLQRPGRLGTLAGFAGLALGNAVSRRTVGRWLERTVFSVAGQAPLQLDDQPTRVVPLSEQNFLPALQASCSIPFVLDPVHDIPGCPAGAHWDGGIVDYHFHWPFSGMAQGVVLYPHFQQQVIPGWLDKGLKRRHRATPALDNMILLAPNPAWVATLPGGKLPDRTDFKTLDNDTRIDHWRRAVVECERLADEWQAWLDQGCPTDRVQPL</sequence>
<dbReference type="Proteomes" id="UP000269265">
    <property type="component" value="Unassembled WGS sequence"/>
</dbReference>
<evidence type="ECO:0000313" key="1">
    <source>
        <dbReference type="EMBL" id="RRS05540.1"/>
    </source>
</evidence>
<comment type="caution">
    <text evidence="1">The sequence shown here is derived from an EMBL/GenBank/DDBJ whole genome shotgun (WGS) entry which is preliminary data.</text>
</comment>
<organism evidence="1 2">
    <name type="scientific">Aquabacterium soli</name>
    <dbReference type="NCBI Taxonomy" id="2493092"/>
    <lineage>
        <taxon>Bacteria</taxon>
        <taxon>Pseudomonadati</taxon>
        <taxon>Pseudomonadota</taxon>
        <taxon>Betaproteobacteria</taxon>
        <taxon>Burkholderiales</taxon>
        <taxon>Aquabacterium</taxon>
    </lineage>
</organism>
<gene>
    <name evidence="1" type="ORF">EIP75_04860</name>
</gene>
<protein>
    <submittedName>
        <fullName evidence="1">Patatin-like phospholipase family protein</fullName>
    </submittedName>
</protein>